<keyword evidence="1" id="KW-0812">Transmembrane</keyword>
<accession>A0A0H3CBT2</accession>
<evidence type="ECO:0000313" key="3">
    <source>
        <dbReference type="Proteomes" id="UP000001364"/>
    </source>
</evidence>
<dbReference type="HOGENOM" id="CLU_3005714_0_0_5"/>
<sequence>MNSSVGKSLRTILNLDRPLVVLMSVSIVMAFGYQLGKDAAKTDNQQDRLARREAPQ</sequence>
<dbReference type="RefSeq" id="YP_002518299.1">
    <property type="nucleotide sequence ID" value="NC_011916.1"/>
</dbReference>
<name>A0A0H3CBT2_CAUVN</name>
<dbReference type="KEGG" id="ccs:CCNA_02926"/>
<protein>
    <submittedName>
        <fullName evidence="2">Uncharacterized protein</fullName>
    </submittedName>
</protein>
<evidence type="ECO:0000256" key="1">
    <source>
        <dbReference type="SAM" id="Phobius"/>
    </source>
</evidence>
<proteinExistence type="predicted"/>
<feature type="transmembrane region" description="Helical" evidence="1">
    <location>
        <begin position="20"/>
        <end position="36"/>
    </location>
</feature>
<reference evidence="2 3" key="1">
    <citation type="journal article" date="2010" name="J. Bacteriol.">
        <title>The genetic basis of laboratory adaptation in Caulobacter crescentus.</title>
        <authorList>
            <person name="Marks M.E."/>
            <person name="Castro-Rojas C.M."/>
            <person name="Teiling C."/>
            <person name="Du L."/>
            <person name="Kapatral V."/>
            <person name="Walunas T.L."/>
            <person name="Crosson S."/>
        </authorList>
    </citation>
    <scope>NUCLEOTIDE SEQUENCE [LARGE SCALE GENOMIC DNA]</scope>
    <source>
        <strain evidence="3">NA1000 / CB15N</strain>
    </source>
</reference>
<dbReference type="EMBL" id="CP001340">
    <property type="protein sequence ID" value="ACL96391.1"/>
    <property type="molecule type" value="Genomic_DNA"/>
</dbReference>
<keyword evidence="3" id="KW-1185">Reference proteome</keyword>
<keyword evidence="1" id="KW-1133">Transmembrane helix</keyword>
<dbReference type="AlphaFoldDB" id="A0A0H3CBT2"/>
<evidence type="ECO:0000313" key="2">
    <source>
        <dbReference type="EMBL" id="ACL96391.1"/>
    </source>
</evidence>
<gene>
    <name evidence="2" type="ordered locus">CCNA_02926</name>
</gene>
<keyword evidence="1" id="KW-0472">Membrane</keyword>
<dbReference type="RefSeq" id="WP_010920675.1">
    <property type="nucleotide sequence ID" value="NC_011916.1"/>
</dbReference>
<dbReference type="Proteomes" id="UP000001364">
    <property type="component" value="Chromosome"/>
</dbReference>
<organism evidence="2 3">
    <name type="scientific">Caulobacter vibrioides (strain NA1000 / CB15N)</name>
    <name type="common">Caulobacter crescentus</name>
    <dbReference type="NCBI Taxonomy" id="565050"/>
    <lineage>
        <taxon>Bacteria</taxon>
        <taxon>Pseudomonadati</taxon>
        <taxon>Pseudomonadota</taxon>
        <taxon>Alphaproteobacteria</taxon>
        <taxon>Caulobacterales</taxon>
        <taxon>Caulobacteraceae</taxon>
        <taxon>Caulobacter</taxon>
    </lineage>
</organism>
<dbReference type="GeneID" id="7331357"/>